<dbReference type="EMBL" id="JH711574">
    <property type="protein sequence ID" value="EIW85698.1"/>
    <property type="molecule type" value="Genomic_DNA"/>
</dbReference>
<dbReference type="PRINTS" id="PR01036">
    <property type="entry name" value="TCRTETB"/>
</dbReference>
<feature type="transmembrane region" description="Helical" evidence="5">
    <location>
        <begin position="344"/>
        <end position="364"/>
    </location>
</feature>
<evidence type="ECO:0000256" key="1">
    <source>
        <dbReference type="ARBA" id="ARBA00004141"/>
    </source>
</evidence>
<evidence type="ECO:0000256" key="5">
    <source>
        <dbReference type="SAM" id="Phobius"/>
    </source>
</evidence>
<dbReference type="PANTHER" id="PTHR23502:SF64">
    <property type="entry name" value="TRANSPORTER, PUTATIVE (AFU_ORTHOLOGUE AFUA_3G11760)-RELATED"/>
    <property type="match status" value="1"/>
</dbReference>
<dbReference type="AlphaFoldDB" id="A0A5M3N2V2"/>
<dbReference type="InterPro" id="IPR020846">
    <property type="entry name" value="MFS_dom"/>
</dbReference>
<dbReference type="SUPFAM" id="SSF103473">
    <property type="entry name" value="MFS general substrate transporter"/>
    <property type="match status" value="1"/>
</dbReference>
<evidence type="ECO:0000313" key="8">
    <source>
        <dbReference type="Proteomes" id="UP000053558"/>
    </source>
</evidence>
<evidence type="ECO:0000256" key="3">
    <source>
        <dbReference type="ARBA" id="ARBA00022989"/>
    </source>
</evidence>
<keyword evidence="4 5" id="KW-0472">Membrane</keyword>
<feature type="transmembrane region" description="Helical" evidence="5">
    <location>
        <begin position="409"/>
        <end position="430"/>
    </location>
</feature>
<feature type="transmembrane region" description="Helical" evidence="5">
    <location>
        <begin position="370"/>
        <end position="397"/>
    </location>
</feature>
<comment type="subcellular location">
    <subcellularLocation>
        <location evidence="1">Membrane</location>
        <topology evidence="1">Multi-pass membrane protein</topology>
    </subcellularLocation>
</comment>
<feature type="transmembrane region" description="Helical" evidence="5">
    <location>
        <begin position="196"/>
        <end position="215"/>
    </location>
</feature>
<feature type="transmembrane region" description="Helical" evidence="5">
    <location>
        <begin position="78"/>
        <end position="98"/>
    </location>
</feature>
<evidence type="ECO:0000259" key="6">
    <source>
        <dbReference type="PROSITE" id="PS50850"/>
    </source>
</evidence>
<accession>A0A5M3N2V2</accession>
<evidence type="ECO:0000256" key="2">
    <source>
        <dbReference type="ARBA" id="ARBA00022692"/>
    </source>
</evidence>
<dbReference type="OrthoDB" id="3066029at2759"/>
<gene>
    <name evidence="7" type="ORF">CONPUDRAFT_135329</name>
</gene>
<feature type="transmembrane region" description="Helical" evidence="5">
    <location>
        <begin position="436"/>
        <end position="458"/>
    </location>
</feature>
<feature type="domain" description="Major facilitator superfamily (MFS) profile" evidence="6">
    <location>
        <begin position="44"/>
        <end position="461"/>
    </location>
</feature>
<feature type="transmembrane region" description="Helical" evidence="5">
    <location>
        <begin position="135"/>
        <end position="156"/>
    </location>
</feature>
<feature type="transmembrane region" description="Helical" evidence="5">
    <location>
        <begin position="258"/>
        <end position="282"/>
    </location>
</feature>
<name>A0A5M3N2V2_CONPW</name>
<dbReference type="InterPro" id="IPR036259">
    <property type="entry name" value="MFS_trans_sf"/>
</dbReference>
<keyword evidence="8" id="KW-1185">Reference proteome</keyword>
<proteinExistence type="predicted"/>
<dbReference type="GO" id="GO:0005886">
    <property type="term" value="C:plasma membrane"/>
    <property type="evidence" value="ECO:0007669"/>
    <property type="project" value="TreeGrafter"/>
</dbReference>
<dbReference type="PANTHER" id="PTHR23502">
    <property type="entry name" value="MAJOR FACILITATOR SUPERFAMILY"/>
    <property type="match status" value="1"/>
</dbReference>
<sequence>MTVATGSSTPTTLYDEEAPLLLAAGAKQHQAVYDRFTKSQKRVILFLISWAGLIPFFLFGSFIPSIPQVADELGSTPAIISSTISVSTLASAFGALFWGQFSGYYGRKAVYLFSSPCLIVGSLGSGLAQNVSQLVVFRFIQAFGAGSSLSIGSAVVGDIYRLEERGGAMGIFLAIQMVGPSAGPILGGLATHYASWRWMQIGLFFASCITFALIWQCFPETSHPNTLGIDKTEQETGVRRKFVFINPFNSLALLRSPVIVIICLIGTCTLYTDFVLWVPLPYTIGERYGITNETWVGACFLPSAAGNLIAAPFIGKISDRIVKKYAEARGGKWVPEDRLNAAKFGGVFLVPVSVVLAGFASAFIDNRPLGIFVSLVALLMNGLGVVAVMAVLQAYIVDVLHSQSAEASSAYFGVRSILCSIITLGIMPSIEHLGVWYTDLLCAAFAWIGYALLMVLLLRGDKLRAWVDIGYTTSMGDN</sequence>
<dbReference type="GO" id="GO:0022857">
    <property type="term" value="F:transmembrane transporter activity"/>
    <property type="evidence" value="ECO:0007669"/>
    <property type="project" value="InterPro"/>
</dbReference>
<dbReference type="Pfam" id="PF07690">
    <property type="entry name" value="MFS_1"/>
    <property type="match status" value="1"/>
</dbReference>
<dbReference type="OMA" id="GQAVCED"/>
<dbReference type="Proteomes" id="UP000053558">
    <property type="component" value="Unassembled WGS sequence"/>
</dbReference>
<dbReference type="Gene3D" id="1.20.1250.20">
    <property type="entry name" value="MFS general substrate transporter like domains"/>
    <property type="match status" value="1"/>
</dbReference>
<keyword evidence="2 5" id="KW-0812">Transmembrane</keyword>
<evidence type="ECO:0000256" key="4">
    <source>
        <dbReference type="ARBA" id="ARBA00023136"/>
    </source>
</evidence>
<evidence type="ECO:0000313" key="7">
    <source>
        <dbReference type="EMBL" id="EIW85698.1"/>
    </source>
</evidence>
<dbReference type="RefSeq" id="XP_007765107.1">
    <property type="nucleotide sequence ID" value="XM_007766917.1"/>
</dbReference>
<reference evidence="8" key="1">
    <citation type="journal article" date="2012" name="Science">
        <title>The Paleozoic origin of enzymatic lignin decomposition reconstructed from 31 fungal genomes.</title>
        <authorList>
            <person name="Floudas D."/>
            <person name="Binder M."/>
            <person name="Riley R."/>
            <person name="Barry K."/>
            <person name="Blanchette R.A."/>
            <person name="Henrissat B."/>
            <person name="Martinez A.T."/>
            <person name="Otillar R."/>
            <person name="Spatafora J.W."/>
            <person name="Yadav J.S."/>
            <person name="Aerts A."/>
            <person name="Benoit I."/>
            <person name="Boyd A."/>
            <person name="Carlson A."/>
            <person name="Copeland A."/>
            <person name="Coutinho P.M."/>
            <person name="de Vries R.P."/>
            <person name="Ferreira P."/>
            <person name="Findley K."/>
            <person name="Foster B."/>
            <person name="Gaskell J."/>
            <person name="Glotzer D."/>
            <person name="Gorecki P."/>
            <person name="Heitman J."/>
            <person name="Hesse C."/>
            <person name="Hori C."/>
            <person name="Igarashi K."/>
            <person name="Jurgens J.A."/>
            <person name="Kallen N."/>
            <person name="Kersten P."/>
            <person name="Kohler A."/>
            <person name="Kuees U."/>
            <person name="Kumar T.K.A."/>
            <person name="Kuo A."/>
            <person name="LaButti K."/>
            <person name="Larrondo L.F."/>
            <person name="Lindquist E."/>
            <person name="Ling A."/>
            <person name="Lombard V."/>
            <person name="Lucas S."/>
            <person name="Lundell T."/>
            <person name="Martin R."/>
            <person name="McLaughlin D.J."/>
            <person name="Morgenstern I."/>
            <person name="Morin E."/>
            <person name="Murat C."/>
            <person name="Nagy L.G."/>
            <person name="Nolan M."/>
            <person name="Ohm R.A."/>
            <person name="Patyshakuliyeva A."/>
            <person name="Rokas A."/>
            <person name="Ruiz-Duenas F.J."/>
            <person name="Sabat G."/>
            <person name="Salamov A."/>
            <person name="Samejima M."/>
            <person name="Schmutz J."/>
            <person name="Slot J.C."/>
            <person name="St John F."/>
            <person name="Stenlid J."/>
            <person name="Sun H."/>
            <person name="Sun S."/>
            <person name="Syed K."/>
            <person name="Tsang A."/>
            <person name="Wiebenga A."/>
            <person name="Young D."/>
            <person name="Pisabarro A."/>
            <person name="Eastwood D.C."/>
            <person name="Martin F."/>
            <person name="Cullen D."/>
            <person name="Grigoriev I.V."/>
            <person name="Hibbett D.S."/>
        </authorList>
    </citation>
    <scope>NUCLEOTIDE SEQUENCE [LARGE SCALE GENOMIC DNA]</scope>
    <source>
        <strain evidence="8">RWD-64-598 SS2</strain>
    </source>
</reference>
<protein>
    <submittedName>
        <fullName evidence="7">MFS general substrate transporter</fullName>
    </submittedName>
</protein>
<feature type="transmembrane region" description="Helical" evidence="5">
    <location>
        <begin position="110"/>
        <end position="129"/>
    </location>
</feature>
<dbReference type="PROSITE" id="PS50850">
    <property type="entry name" value="MFS"/>
    <property type="match status" value="1"/>
</dbReference>
<organism evidence="7 8">
    <name type="scientific">Coniophora puteana (strain RWD-64-598)</name>
    <name type="common">Brown rot fungus</name>
    <dbReference type="NCBI Taxonomy" id="741705"/>
    <lineage>
        <taxon>Eukaryota</taxon>
        <taxon>Fungi</taxon>
        <taxon>Dikarya</taxon>
        <taxon>Basidiomycota</taxon>
        <taxon>Agaricomycotina</taxon>
        <taxon>Agaricomycetes</taxon>
        <taxon>Agaricomycetidae</taxon>
        <taxon>Boletales</taxon>
        <taxon>Coniophorineae</taxon>
        <taxon>Coniophoraceae</taxon>
        <taxon>Coniophora</taxon>
    </lineage>
</organism>
<dbReference type="InterPro" id="IPR011701">
    <property type="entry name" value="MFS"/>
</dbReference>
<feature type="transmembrane region" description="Helical" evidence="5">
    <location>
        <begin position="294"/>
        <end position="314"/>
    </location>
</feature>
<dbReference type="GeneID" id="19200745"/>
<feature type="transmembrane region" description="Helical" evidence="5">
    <location>
        <begin position="168"/>
        <end position="190"/>
    </location>
</feature>
<feature type="transmembrane region" description="Helical" evidence="5">
    <location>
        <begin position="43"/>
        <end position="66"/>
    </location>
</feature>
<dbReference type="KEGG" id="cput:CONPUDRAFT_135329"/>
<keyword evidence="3 5" id="KW-1133">Transmembrane helix</keyword>
<comment type="caution">
    <text evidence="7">The sequence shown here is derived from an EMBL/GenBank/DDBJ whole genome shotgun (WGS) entry which is preliminary data.</text>
</comment>